<sequence length="207" mass="23080">MRILLLGASGRVGSEFLKLANIDNQEVTAFVRDRTTLIYQAKTVHEGNVLRKEDIHSAMANQDIVVSALGTDGKATLSGSIPFIIESMKYYGIKRIITVGTAGILQSRVSPSLYRYQSTETRRRSPRATQAAEDHRLAYETLKSSTLDWTVICPTYLPDGEAIGNYRYEVDYLPIDGEKISVGDTAQFTFEQITSNKHIHCRVGLAY</sequence>
<comment type="caution">
    <text evidence="2">The sequence shown here is derived from an EMBL/GenBank/DDBJ whole genome shotgun (WGS) entry which is preliminary data.</text>
</comment>
<evidence type="ECO:0000313" key="2">
    <source>
        <dbReference type="EMBL" id="RXI99863.1"/>
    </source>
</evidence>
<dbReference type="Pfam" id="PF13460">
    <property type="entry name" value="NAD_binding_10"/>
    <property type="match status" value="1"/>
</dbReference>
<organism evidence="2 3">
    <name type="scientific">Anaerobacillus alkaliphilus</name>
    <dbReference type="NCBI Taxonomy" id="1548597"/>
    <lineage>
        <taxon>Bacteria</taxon>
        <taxon>Bacillati</taxon>
        <taxon>Bacillota</taxon>
        <taxon>Bacilli</taxon>
        <taxon>Bacillales</taxon>
        <taxon>Bacillaceae</taxon>
        <taxon>Anaerobacillus</taxon>
    </lineage>
</organism>
<dbReference type="InterPro" id="IPR051606">
    <property type="entry name" value="Polyketide_Oxido-like"/>
</dbReference>
<dbReference type="PANTHER" id="PTHR43355">
    <property type="entry name" value="FLAVIN REDUCTASE (NADPH)"/>
    <property type="match status" value="1"/>
</dbReference>
<feature type="domain" description="NAD(P)-binding" evidence="1">
    <location>
        <begin position="7"/>
        <end position="194"/>
    </location>
</feature>
<dbReference type="InterPro" id="IPR016040">
    <property type="entry name" value="NAD(P)-bd_dom"/>
</dbReference>
<proteinExistence type="predicted"/>
<accession>A0A4Q0VR75</accession>
<dbReference type="OrthoDB" id="9785372at2"/>
<evidence type="ECO:0000259" key="1">
    <source>
        <dbReference type="Pfam" id="PF13460"/>
    </source>
</evidence>
<dbReference type="AlphaFoldDB" id="A0A4Q0VR75"/>
<dbReference type="GO" id="GO:0016646">
    <property type="term" value="F:oxidoreductase activity, acting on the CH-NH group of donors, NAD or NADP as acceptor"/>
    <property type="evidence" value="ECO:0007669"/>
    <property type="project" value="TreeGrafter"/>
</dbReference>
<dbReference type="EMBL" id="QOUX01000042">
    <property type="protein sequence ID" value="RXI99863.1"/>
    <property type="molecule type" value="Genomic_DNA"/>
</dbReference>
<dbReference type="PANTHER" id="PTHR43355:SF2">
    <property type="entry name" value="FLAVIN REDUCTASE (NADPH)"/>
    <property type="match status" value="1"/>
</dbReference>
<dbReference type="Proteomes" id="UP000290649">
    <property type="component" value="Unassembled WGS sequence"/>
</dbReference>
<evidence type="ECO:0000313" key="3">
    <source>
        <dbReference type="Proteomes" id="UP000290649"/>
    </source>
</evidence>
<keyword evidence="3" id="KW-1185">Reference proteome</keyword>
<dbReference type="Gene3D" id="3.40.50.720">
    <property type="entry name" value="NAD(P)-binding Rossmann-like Domain"/>
    <property type="match status" value="1"/>
</dbReference>
<dbReference type="InterPro" id="IPR036291">
    <property type="entry name" value="NAD(P)-bd_dom_sf"/>
</dbReference>
<reference evidence="2 3" key="1">
    <citation type="journal article" date="2019" name="Int. J. Syst. Evol. Microbiol.">
        <title>Anaerobacillus alkaliphilus sp. nov., a novel alkaliphilic and moderately halophilic bacterium.</title>
        <authorList>
            <person name="Borsodi A.K."/>
            <person name="Aszalos J.M."/>
            <person name="Bihari P."/>
            <person name="Nagy I."/>
            <person name="Schumann P."/>
            <person name="Sproer C."/>
            <person name="Kovacs A.L."/>
            <person name="Boka K."/>
            <person name="Dobosy P."/>
            <person name="Ovari M."/>
            <person name="Szili-Kovacs T."/>
            <person name="Toth E."/>
        </authorList>
    </citation>
    <scope>NUCLEOTIDE SEQUENCE [LARGE SCALE GENOMIC DNA]</scope>
    <source>
        <strain evidence="2 3">B16-10</strain>
    </source>
</reference>
<protein>
    <recommendedName>
        <fullName evidence="1">NAD(P)-binding domain-containing protein</fullName>
    </recommendedName>
</protein>
<gene>
    <name evidence="2" type="ORF">DS745_13360</name>
</gene>
<name>A0A4Q0VR75_9BACI</name>
<dbReference type="SUPFAM" id="SSF51735">
    <property type="entry name" value="NAD(P)-binding Rossmann-fold domains"/>
    <property type="match status" value="1"/>
</dbReference>
<dbReference type="RefSeq" id="WP_129078719.1">
    <property type="nucleotide sequence ID" value="NZ_QOUX01000042.1"/>
</dbReference>